<dbReference type="EMBL" id="BX284602">
    <property type="protein sequence ID" value="CCD61270.1"/>
    <property type="molecule type" value="Genomic_DNA"/>
</dbReference>
<dbReference type="RefSeq" id="NP_494164.1">
    <property type="nucleotide sequence ID" value="NM_061763.5"/>
</dbReference>
<evidence type="ECO:0000313" key="4">
    <source>
        <dbReference type="Proteomes" id="UP000001940"/>
    </source>
</evidence>
<dbReference type="HOGENOM" id="CLU_1455671_0_0_1"/>
<dbReference type="Proteomes" id="UP000001940">
    <property type="component" value="Chromosome II"/>
</dbReference>
<dbReference type="CTD" id="181827"/>
<dbReference type="GeneID" id="181827"/>
<dbReference type="STRING" id="6239.B0047.4.1"/>
<organism evidence="3 4">
    <name type="scientific">Caenorhabditis elegans</name>
    <dbReference type="NCBI Taxonomy" id="6239"/>
    <lineage>
        <taxon>Eukaryota</taxon>
        <taxon>Metazoa</taxon>
        <taxon>Ecdysozoa</taxon>
        <taxon>Nematoda</taxon>
        <taxon>Chromadorea</taxon>
        <taxon>Rhabditida</taxon>
        <taxon>Rhabditina</taxon>
        <taxon>Rhabditomorpha</taxon>
        <taxon>Rhabditoidea</taxon>
        <taxon>Rhabditidae</taxon>
        <taxon>Peloderinae</taxon>
        <taxon>Caenorhabditis</taxon>
    </lineage>
</organism>
<dbReference type="WormBase" id="B0047.4">
    <property type="protein sequence ID" value="CE07676"/>
    <property type="gene ID" value="WBGene00015015"/>
    <property type="gene designation" value="math-1"/>
</dbReference>
<dbReference type="Gene3D" id="2.60.210.10">
    <property type="entry name" value="Apoptosis, Tumor Necrosis Factor Receptor Associated Protein 2, Chain A"/>
    <property type="match status" value="1"/>
</dbReference>
<feature type="chain" id="PRO_5004157345" evidence="1">
    <location>
        <begin position="20"/>
        <end position="186"/>
    </location>
</feature>
<dbReference type="PIR" id="T31951">
    <property type="entry name" value="T31951"/>
</dbReference>
<dbReference type="PANTHER" id="PTHR46308">
    <property type="entry name" value="MATH (MEPRIN-ASSOCIATED TRAF HOMOLOGY) DOMAIN CONTAINING"/>
    <property type="match status" value="1"/>
</dbReference>
<evidence type="ECO:0000313" key="5">
    <source>
        <dbReference type="WormBase" id="B0047.4"/>
    </source>
</evidence>
<keyword evidence="4" id="KW-1185">Reference proteome</keyword>
<dbReference type="CDD" id="cd00121">
    <property type="entry name" value="MATH"/>
    <property type="match status" value="1"/>
</dbReference>
<feature type="domain" description="MATH" evidence="2">
    <location>
        <begin position="16"/>
        <end position="137"/>
    </location>
</feature>
<dbReference type="UCSC" id="B0047.4">
    <property type="organism name" value="c. elegans"/>
</dbReference>
<gene>
    <name evidence="3 5" type="primary">math-1</name>
    <name evidence="5" type="ORF">B0047.4</name>
    <name evidence="3" type="ORF">CELE_B0047.4</name>
</gene>
<accession>O16567</accession>
<dbReference type="PANTHER" id="PTHR46308:SF1">
    <property type="entry name" value="MATH DOMAIN-CONTAINING PROTEIN"/>
    <property type="match status" value="1"/>
</dbReference>
<name>O16567_CAEEL</name>
<dbReference type="OrthoDB" id="5904421at2759"/>
<dbReference type="KEGG" id="cel:CELE_B0047.4"/>
<dbReference type="InterPro" id="IPR002083">
    <property type="entry name" value="MATH/TRAF_dom"/>
</dbReference>
<dbReference type="AlphaFoldDB" id="O16567"/>
<keyword evidence="1" id="KW-0732">Signal</keyword>
<dbReference type="PhylomeDB" id="O16567"/>
<dbReference type="SMART" id="SM00061">
    <property type="entry name" value="MATH"/>
    <property type="match status" value="1"/>
</dbReference>
<reference evidence="3 4" key="1">
    <citation type="journal article" date="1998" name="Science">
        <title>Genome sequence of the nematode C. elegans: a platform for investigating biology.</title>
        <authorList>
            <consortium name="The C. elegans sequencing consortium"/>
            <person name="Sulson J.E."/>
            <person name="Waterston R."/>
        </authorList>
    </citation>
    <scope>NUCLEOTIDE SEQUENCE [LARGE SCALE GENOMIC DNA]</scope>
    <source>
        <strain evidence="3 4">Bristol N2</strain>
    </source>
</reference>
<dbReference type="PROSITE" id="PS50144">
    <property type="entry name" value="MATH"/>
    <property type="match status" value="1"/>
</dbReference>
<evidence type="ECO:0000259" key="2">
    <source>
        <dbReference type="PROSITE" id="PS50144"/>
    </source>
</evidence>
<dbReference type="InParanoid" id="O16567"/>
<evidence type="ECO:0000313" key="3">
    <source>
        <dbReference type="EMBL" id="CCD61270.1"/>
    </source>
</evidence>
<proteinExistence type="predicted"/>
<dbReference type="InterPro" id="IPR008974">
    <property type="entry name" value="TRAF-like"/>
</dbReference>
<dbReference type="PaxDb" id="6239-B0047.4"/>
<sequence>MRYSFTPLILLFARHSANASSLLDSSSGLTPVAAPQPAYTGRSTENFNIPWFIEILRKTNRLAVYFHCDKLKEDEIDWSIDVEYEITLKSSDGKRITKKTDHQFTKNEGYGFPKLMNWDTLIKDYLIDDSITIEVTVKITKMHGISKKALKSFDKSNEKFSDVVLSVEDKKFFVLRKVSFFFNFKT</sequence>
<dbReference type="AGR" id="WB:WBGene00015015"/>
<dbReference type="Pfam" id="PF00917">
    <property type="entry name" value="MATH"/>
    <property type="match status" value="1"/>
</dbReference>
<evidence type="ECO:0000256" key="1">
    <source>
        <dbReference type="SAM" id="SignalP"/>
    </source>
</evidence>
<dbReference type="SUPFAM" id="SSF49599">
    <property type="entry name" value="TRAF domain-like"/>
    <property type="match status" value="1"/>
</dbReference>
<protein>
    <submittedName>
        <fullName evidence="3">MATH domain-containing protein</fullName>
    </submittedName>
</protein>
<feature type="signal peptide" evidence="1">
    <location>
        <begin position="1"/>
        <end position="19"/>
    </location>
</feature>